<dbReference type="InterPro" id="IPR007080">
    <property type="entry name" value="RNA_pol_Rpb1_1"/>
</dbReference>
<keyword evidence="2 7" id="KW-0808">Transferase</keyword>
<comment type="function">
    <text evidence="7">DNA-dependent RNA polymerase catalyzes the transcription of DNA into RNA using the four ribonucleoside triphosphates as substrates.</text>
</comment>
<dbReference type="InterPro" id="IPR006592">
    <property type="entry name" value="RNA_pol_N"/>
</dbReference>
<comment type="caution">
    <text evidence="9">The sequence shown here is derived from an EMBL/GenBank/DDBJ whole genome shotgun (WGS) entry which is preliminary data.</text>
</comment>
<dbReference type="InterPro" id="IPR038120">
    <property type="entry name" value="Rpb1_funnel_sf"/>
</dbReference>
<reference evidence="9" key="1">
    <citation type="submission" date="2017-09" db="EMBL/GenBank/DDBJ databases">
        <authorList>
            <person name="Campbell M.A."/>
            <person name="Lukasik P."/>
            <person name="Simon C."/>
            <person name="McCutcheon J.P."/>
        </authorList>
    </citation>
    <scope>NUCLEOTIDE SEQUENCE [LARGE SCALE GENOMIC DNA]</scope>
    <source>
        <strain evidence="9">MAGTDC</strain>
    </source>
</reference>
<name>A0ABX4MH17_9HYPH</name>
<feature type="domain" description="RNA polymerase N-terminal" evidence="8">
    <location>
        <begin position="222"/>
        <end position="506"/>
    </location>
</feature>
<dbReference type="Pfam" id="PF00623">
    <property type="entry name" value="RNA_pol_Rpb1_2"/>
    <property type="match status" value="2"/>
</dbReference>
<evidence type="ECO:0000256" key="3">
    <source>
        <dbReference type="ARBA" id="ARBA00022695"/>
    </source>
</evidence>
<evidence type="ECO:0000259" key="8">
    <source>
        <dbReference type="SMART" id="SM00663"/>
    </source>
</evidence>
<keyword evidence="10" id="KW-1185">Reference proteome</keyword>
<dbReference type="InterPro" id="IPR007066">
    <property type="entry name" value="RNA_pol_Rpb1_3"/>
</dbReference>
<dbReference type="Gene3D" id="1.10.274.100">
    <property type="entry name" value="RNA polymerase Rpb1, domain 3"/>
    <property type="match status" value="1"/>
</dbReference>
<keyword evidence="4" id="KW-0479">Metal-binding</keyword>
<accession>A0ABX4MH17</accession>
<protein>
    <recommendedName>
        <fullName evidence="7">DNA-directed RNA polymerase subunit</fullName>
        <ecNumber evidence="7">2.7.7.6</ecNumber>
    </recommendedName>
</protein>
<organism evidence="9 10">
    <name type="scientific">Candidatus Hodgkinia cicadicola</name>
    <dbReference type="NCBI Taxonomy" id="573658"/>
    <lineage>
        <taxon>Bacteria</taxon>
        <taxon>Pseudomonadati</taxon>
        <taxon>Pseudomonadota</taxon>
        <taxon>Alphaproteobacteria</taxon>
        <taxon>Hyphomicrobiales</taxon>
        <taxon>Candidatus Hodgkinia</taxon>
    </lineage>
</organism>
<comment type="catalytic activity">
    <reaction evidence="6 7">
        <text>RNA(n) + a ribonucleoside 5'-triphosphate = RNA(n+1) + diphosphate</text>
        <dbReference type="Rhea" id="RHEA:21248"/>
        <dbReference type="Rhea" id="RHEA-COMP:14527"/>
        <dbReference type="Rhea" id="RHEA-COMP:17342"/>
        <dbReference type="ChEBI" id="CHEBI:33019"/>
        <dbReference type="ChEBI" id="CHEBI:61557"/>
        <dbReference type="ChEBI" id="CHEBI:140395"/>
        <dbReference type="EC" id="2.7.7.6"/>
    </reaction>
</comment>
<dbReference type="GO" id="GO:0003899">
    <property type="term" value="F:DNA-directed RNA polymerase activity"/>
    <property type="evidence" value="ECO:0007669"/>
    <property type="project" value="UniProtKB-EC"/>
</dbReference>
<dbReference type="Proteomes" id="UP000230981">
    <property type="component" value="Unassembled WGS sequence"/>
</dbReference>
<dbReference type="PANTHER" id="PTHR19376:SF54">
    <property type="entry name" value="DNA-DIRECTED RNA POLYMERASE SUBUNIT BETA"/>
    <property type="match status" value="1"/>
</dbReference>
<dbReference type="Gene3D" id="1.10.150.390">
    <property type="match status" value="1"/>
</dbReference>
<dbReference type="SUPFAM" id="SSF64484">
    <property type="entry name" value="beta and beta-prime subunits of DNA dependent RNA-polymerase"/>
    <property type="match status" value="1"/>
</dbReference>
<comment type="similarity">
    <text evidence="7">Belongs to the RNA polymerase beta' chain family.</text>
</comment>
<dbReference type="PANTHER" id="PTHR19376">
    <property type="entry name" value="DNA-DIRECTED RNA POLYMERASE"/>
    <property type="match status" value="1"/>
</dbReference>
<dbReference type="InterPro" id="IPR000722">
    <property type="entry name" value="RNA_pol_asu"/>
</dbReference>
<dbReference type="SMART" id="SM00663">
    <property type="entry name" value="RPOLA_N"/>
    <property type="match status" value="1"/>
</dbReference>
<evidence type="ECO:0000256" key="7">
    <source>
        <dbReference type="RuleBase" id="RU004279"/>
    </source>
</evidence>
<keyword evidence="5 7" id="KW-0804">Transcription</keyword>
<sequence>MLKDSKKVSGIKFRIASPEAIMAHSWGEVSNSESFNIKTNKPNLDGLFCPIIFGSINTNECLCKKPTINEGSKCKICGVDVGLGKRAVRSRFGHISLNVPIVHTLFYKSDPNVIAILLDKTEDFVKDLVNCNLHVVVESCIEEVKVGQVITSDEYKKFWKAGIKALTGGIAVLDLLSKVNLKELKRLLLKHHDESTSEEVLEKLNEKLEIVNGFINGDVSLDLLVIRLLSVLPVGLRPMFVLEGDKMINSDLNELYRQVIVDNNVVSSVLSSMEKDSFIDFNEYVGCLANLQSAVDDLIDNSSNSNKSTGYNVGSLKSLTEILKGKRGRFRYNILGKRVDYSGRSVIVPGPDLLLGECGIPEVMALELFEPFICAKLMLEDGITNEHLAKIKMKKDYRLTNKILNEVIKYCPVLLNRAPTLHKLNIRAFWVKLTTERVIRLHPLLCSGYNADFDGDQMAVHVPLSLQARLETISLLMSWKHVLHPAHGDPCILPSQDMILGLHYMSLTSGVEKDVWLYSYLEVHKFLENRIVGLHDKVKFVISGDVSITISSTPGRLLISEVVPIKCKFLYEWSFPNLSKQLISELVDLVLKTCGKKAMVRFCKRLMALGFKYSTQSGVSISMIDLVMPAGRKILLRNIRKHITNLWPNLFLNNKTQQNGSISDQDTFWSIWQKLLVDINNSVNLELQHKRNQWSGIKIMLDSGARGTWSQVGQLIGAKGNIIGLNNEQCKMPILRSYIEGLNLIQFFCCSFSSRRGLADASLKTADSGYLTRKLVEVSRECLIGELNCKTTSGLRIDLDMDLDFIRNRLIGRFLLKSIYVNGILIAKRNELITNNNIRNILNNCGNSLWIRSPLTCYSRSGCCKLCYGIDLGSGRLVKYGDSVGMLAAQSISEPGTQLTLRTFHGQSNHKKNTVVGNIHDCLISAYSGTVIIKNLSCVYSESLGTIVVNTNCELLVQQNNVVVFSQILTRGTNLLVSNNTNVGVGTILCFKNMVDGGYISLTKGIVVFKNLMYNVNVFKNVDKTGITLNTNFKLFDRYKNFLPLVCLKVNENLLLSCFGFNQKKVNLLIWPRKMVNTFDILLEEQRKRSSPVVSTEEETLTRLSKMFEDNVDGDDCAVLANVNGCLRYGNIGTDDGSYVLDSSLKTQKPIVYHLHNDDVMVNNNQMLKRGDYIVMGRPNLKEYAEIYGFNQFFNYFINVVQEIYKSQGINVNSKHIEIILKQMVNVVTTLEPGDLLLDPIKSLKWHEMSRSNSVALMLGLKPAVFVRRIIGINEICSNWTSILSAISFQGSIKPLIKALIIGKSYDVTGIKDSLIFGKLPPFGTGFSYRFHK</sequence>
<dbReference type="Gene3D" id="2.40.50.100">
    <property type="match status" value="1"/>
</dbReference>
<dbReference type="GO" id="GO:0000428">
    <property type="term" value="C:DNA-directed RNA polymerase complex"/>
    <property type="evidence" value="ECO:0007669"/>
    <property type="project" value="UniProtKB-KW"/>
</dbReference>
<dbReference type="InterPro" id="IPR042102">
    <property type="entry name" value="RNA_pol_Rpb1_3_sf"/>
</dbReference>
<dbReference type="Gene3D" id="1.10.132.30">
    <property type="match status" value="1"/>
</dbReference>
<keyword evidence="1 7" id="KW-0240">DNA-directed RNA polymerase</keyword>
<dbReference type="Gene3D" id="1.10.1790.20">
    <property type="match status" value="1"/>
</dbReference>
<evidence type="ECO:0000256" key="5">
    <source>
        <dbReference type="ARBA" id="ARBA00023163"/>
    </source>
</evidence>
<dbReference type="Gene3D" id="4.10.860.120">
    <property type="entry name" value="RNA polymerase II, clamp domain"/>
    <property type="match status" value="1"/>
</dbReference>
<dbReference type="Gene3D" id="1.10.40.90">
    <property type="match status" value="1"/>
</dbReference>
<dbReference type="Pfam" id="PF04983">
    <property type="entry name" value="RNA_pol_Rpb1_3"/>
    <property type="match status" value="1"/>
</dbReference>
<dbReference type="InterPro" id="IPR007081">
    <property type="entry name" value="RNA_pol_Rpb1_5"/>
</dbReference>
<proteinExistence type="inferred from homology"/>
<gene>
    <name evidence="9" type="primary">rpoC</name>
    <name evidence="9" type="ORF">magtdc_72</name>
</gene>
<evidence type="ECO:0000256" key="4">
    <source>
        <dbReference type="ARBA" id="ARBA00022723"/>
    </source>
</evidence>
<dbReference type="InterPro" id="IPR045867">
    <property type="entry name" value="DNA-dir_RpoC_beta_prime"/>
</dbReference>
<dbReference type="EMBL" id="NXGO01000008">
    <property type="protein sequence ID" value="PIM95991.1"/>
    <property type="molecule type" value="Genomic_DNA"/>
</dbReference>
<evidence type="ECO:0000313" key="9">
    <source>
        <dbReference type="EMBL" id="PIM95991.1"/>
    </source>
</evidence>
<dbReference type="InterPro" id="IPR044893">
    <property type="entry name" value="RNA_pol_Rpb1_clamp_domain"/>
</dbReference>
<evidence type="ECO:0000256" key="2">
    <source>
        <dbReference type="ARBA" id="ARBA00022679"/>
    </source>
</evidence>
<dbReference type="RefSeq" id="WP_146656807.1">
    <property type="nucleotide sequence ID" value="NZ_CM008794.1"/>
</dbReference>
<dbReference type="Pfam" id="PF04997">
    <property type="entry name" value="RNA_pol_Rpb1_1"/>
    <property type="match status" value="1"/>
</dbReference>
<keyword evidence="3 7" id="KW-0548">Nucleotidyltransferase</keyword>
<evidence type="ECO:0000313" key="10">
    <source>
        <dbReference type="Proteomes" id="UP000230981"/>
    </source>
</evidence>
<dbReference type="EC" id="2.7.7.6" evidence="7"/>
<evidence type="ECO:0000256" key="6">
    <source>
        <dbReference type="ARBA" id="ARBA00048552"/>
    </source>
</evidence>
<dbReference type="Gene3D" id="2.40.40.20">
    <property type="match status" value="1"/>
</dbReference>
<dbReference type="Pfam" id="PF04998">
    <property type="entry name" value="RNA_pol_Rpb1_5"/>
    <property type="match status" value="1"/>
</dbReference>
<evidence type="ECO:0000256" key="1">
    <source>
        <dbReference type="ARBA" id="ARBA00022478"/>
    </source>
</evidence>